<reference evidence="1" key="1">
    <citation type="submission" date="2021-01" db="EMBL/GenBank/DDBJ databases">
        <authorList>
            <consortium name="Genoscope - CEA"/>
            <person name="William W."/>
        </authorList>
    </citation>
    <scope>NUCLEOTIDE SEQUENCE</scope>
</reference>
<name>A0A8S1KN34_9CILI</name>
<accession>A0A8S1KN34</accession>
<dbReference type="EMBL" id="CAJJDN010000009">
    <property type="protein sequence ID" value="CAD8055881.1"/>
    <property type="molecule type" value="Genomic_DNA"/>
</dbReference>
<dbReference type="AlphaFoldDB" id="A0A8S1KN34"/>
<keyword evidence="2" id="KW-1185">Reference proteome</keyword>
<sequence length="355" mass="41843">MENDYLNTIQTMLSIVILESSDFQSTQEILGNFYKHLDSISNEKQLIQLQKLIKVFYESQDTQDDKKQILNEITQRIKQKFPTSNQDHCQFFTEMTNKNQKKIGVSILHNDGSFILTDQLTRKILEIKNGADFQKKLFEYCAIAGQNNLLKQFNEETNLLQQNEVEKQFQMTIYSEKTRKKALKHLNEASKKAKESLLHTDWTCTQTRLPKQKNQSQNFDYWNKIKIKYLKTITIKITKVIMSVNEEFLESIKTSTQIYGSQQLQTMAENSRALYNVVKCEIVENPCVEELNPDDLSKDQKLLIYEDKWKVKCQEISIEFQRLKKLKEQAKIENSFQSFYGTPLEFDLNSQIQYQ</sequence>
<protein>
    <submittedName>
        <fullName evidence="1">Uncharacterized protein</fullName>
    </submittedName>
</protein>
<proteinExistence type="predicted"/>
<gene>
    <name evidence="1" type="ORF">PSON_ATCC_30995.1.T0090494</name>
</gene>
<evidence type="ECO:0000313" key="2">
    <source>
        <dbReference type="Proteomes" id="UP000692954"/>
    </source>
</evidence>
<evidence type="ECO:0000313" key="1">
    <source>
        <dbReference type="EMBL" id="CAD8055881.1"/>
    </source>
</evidence>
<dbReference type="Proteomes" id="UP000692954">
    <property type="component" value="Unassembled WGS sequence"/>
</dbReference>
<organism evidence="1 2">
    <name type="scientific">Paramecium sonneborni</name>
    <dbReference type="NCBI Taxonomy" id="65129"/>
    <lineage>
        <taxon>Eukaryota</taxon>
        <taxon>Sar</taxon>
        <taxon>Alveolata</taxon>
        <taxon>Ciliophora</taxon>
        <taxon>Intramacronucleata</taxon>
        <taxon>Oligohymenophorea</taxon>
        <taxon>Peniculida</taxon>
        <taxon>Parameciidae</taxon>
        <taxon>Paramecium</taxon>
    </lineage>
</organism>
<comment type="caution">
    <text evidence="1">The sequence shown here is derived from an EMBL/GenBank/DDBJ whole genome shotgun (WGS) entry which is preliminary data.</text>
</comment>
<dbReference type="OrthoDB" id="319557at2759"/>